<proteinExistence type="predicted"/>
<dbReference type="GeneID" id="18819722"/>
<protein>
    <submittedName>
        <fullName evidence="1">Uncharacterized protein</fullName>
    </submittedName>
</protein>
<dbReference type="RefSeq" id="XP_007319578.1">
    <property type="nucleotide sequence ID" value="XM_007319516.1"/>
</dbReference>
<gene>
    <name evidence="1" type="ORF">SERLADRAFT_470197</name>
</gene>
<sequence length="88" mass="9771">MRNMRGYRHPHPVTAHHFAVKGNEINSMPQNLQALNTKSDYCSALYVPVLVNSLIHSIANGAVTLKHYLHTYSGRLNLGFSVTANVIV</sequence>
<accession>F8NYZ6</accession>
<name>F8NYZ6_SERL9</name>
<reference evidence="1" key="1">
    <citation type="submission" date="2011-04" db="EMBL/GenBank/DDBJ databases">
        <title>Evolution of plant cell wall degrading machinery underlies the functional diversity of forest fungi.</title>
        <authorList>
            <consortium name="US DOE Joint Genome Institute (JGI-PGF)"/>
            <person name="Eastwood D.C."/>
            <person name="Floudas D."/>
            <person name="Binder M."/>
            <person name="Majcherczyk A."/>
            <person name="Schneider P."/>
            <person name="Aerts A."/>
            <person name="Asiegbu F.O."/>
            <person name="Baker S.E."/>
            <person name="Barry K."/>
            <person name="Bendiksby M."/>
            <person name="Blumentritt M."/>
            <person name="Coutinho P.M."/>
            <person name="Cullen D."/>
            <person name="Cullen D."/>
            <person name="Gathman A."/>
            <person name="Goodell B."/>
            <person name="Henrissat B."/>
            <person name="Ihrmark K."/>
            <person name="Kauserud H."/>
            <person name="Kohler A."/>
            <person name="LaButti K."/>
            <person name="Lapidus A."/>
            <person name="Lavin J.L."/>
            <person name="Lee Y.-H."/>
            <person name="Lindquist E."/>
            <person name="Lilly W."/>
            <person name="Lucas S."/>
            <person name="Morin E."/>
            <person name="Murat C."/>
            <person name="Oguiza J.A."/>
            <person name="Park J."/>
            <person name="Pisabarro A.G."/>
            <person name="Riley R."/>
            <person name="Rosling A."/>
            <person name="Salamov A."/>
            <person name="Schmidt O."/>
            <person name="Schmutz J."/>
            <person name="Skrede I."/>
            <person name="Stenlid J."/>
            <person name="Wiebenga A."/>
            <person name="Xie X."/>
            <person name="Kues U."/>
            <person name="Hibbett D.S."/>
            <person name="Hoffmeister D."/>
            <person name="Hogberg N."/>
            <person name="Martin F."/>
            <person name="Grigoriev I.V."/>
            <person name="Watkinson S.C."/>
        </authorList>
    </citation>
    <scope>NUCLEOTIDE SEQUENCE</scope>
    <source>
        <strain evidence="1">S7.9</strain>
    </source>
</reference>
<dbReference type="KEGG" id="sla:SERLADRAFT_470197"/>
<dbReference type="Proteomes" id="UP000008064">
    <property type="component" value="Unassembled WGS sequence"/>
</dbReference>
<dbReference type="EMBL" id="GL945435">
    <property type="protein sequence ID" value="EGO23816.1"/>
    <property type="molecule type" value="Genomic_DNA"/>
</dbReference>
<dbReference type="HOGENOM" id="CLU_2470475_0_0_1"/>
<dbReference type="AlphaFoldDB" id="F8NYZ6"/>
<evidence type="ECO:0000313" key="1">
    <source>
        <dbReference type="EMBL" id="EGO23816.1"/>
    </source>
</evidence>
<organism>
    <name type="scientific">Serpula lacrymans var. lacrymans (strain S7.9)</name>
    <name type="common">Dry rot fungus</name>
    <dbReference type="NCBI Taxonomy" id="578457"/>
    <lineage>
        <taxon>Eukaryota</taxon>
        <taxon>Fungi</taxon>
        <taxon>Dikarya</taxon>
        <taxon>Basidiomycota</taxon>
        <taxon>Agaricomycotina</taxon>
        <taxon>Agaricomycetes</taxon>
        <taxon>Agaricomycetidae</taxon>
        <taxon>Boletales</taxon>
        <taxon>Coniophorineae</taxon>
        <taxon>Serpulaceae</taxon>
        <taxon>Serpula</taxon>
    </lineage>
</organism>